<dbReference type="EMBL" id="AVOT02101850">
    <property type="protein sequence ID" value="MBW0577989.1"/>
    <property type="molecule type" value="Genomic_DNA"/>
</dbReference>
<sequence>MRDSFLEPFTITRLIGKNVVEVTLSNKFSRKHPVFPVILIKPLNQNGEDKFPSRNKTHIPQDIVEVKKSPFQVKKTIKARKVRLNGKNNRQDLVRFKNQKADKDKWLAEDAIPDGDLHRRIFRAFRRAEK</sequence>
<name>A0A9Q3KDU2_9BASI</name>
<keyword evidence="2" id="KW-1185">Reference proteome</keyword>
<reference evidence="1" key="1">
    <citation type="submission" date="2021-03" db="EMBL/GenBank/DDBJ databases">
        <title>Draft genome sequence of rust myrtle Austropuccinia psidii MF-1, a brazilian biotype.</title>
        <authorList>
            <person name="Quecine M.C."/>
            <person name="Pachon D.M.R."/>
            <person name="Bonatelli M.L."/>
            <person name="Correr F.H."/>
            <person name="Franceschini L.M."/>
            <person name="Leite T.F."/>
            <person name="Margarido G.R.A."/>
            <person name="Almeida C.A."/>
            <person name="Ferrarezi J.A."/>
            <person name="Labate C.A."/>
        </authorList>
    </citation>
    <scope>NUCLEOTIDE SEQUENCE</scope>
    <source>
        <strain evidence="1">MF-1</strain>
    </source>
</reference>
<evidence type="ECO:0000313" key="2">
    <source>
        <dbReference type="Proteomes" id="UP000765509"/>
    </source>
</evidence>
<gene>
    <name evidence="1" type="ORF">O181_117704</name>
</gene>
<dbReference type="OrthoDB" id="3929326at2759"/>
<dbReference type="Proteomes" id="UP000765509">
    <property type="component" value="Unassembled WGS sequence"/>
</dbReference>
<proteinExistence type="predicted"/>
<accession>A0A9Q3KDU2</accession>
<dbReference type="AlphaFoldDB" id="A0A9Q3KDU2"/>
<protein>
    <submittedName>
        <fullName evidence="1">Uncharacterized protein</fullName>
    </submittedName>
</protein>
<comment type="caution">
    <text evidence="1">The sequence shown here is derived from an EMBL/GenBank/DDBJ whole genome shotgun (WGS) entry which is preliminary data.</text>
</comment>
<evidence type="ECO:0000313" key="1">
    <source>
        <dbReference type="EMBL" id="MBW0577989.1"/>
    </source>
</evidence>
<organism evidence="1 2">
    <name type="scientific">Austropuccinia psidii MF-1</name>
    <dbReference type="NCBI Taxonomy" id="1389203"/>
    <lineage>
        <taxon>Eukaryota</taxon>
        <taxon>Fungi</taxon>
        <taxon>Dikarya</taxon>
        <taxon>Basidiomycota</taxon>
        <taxon>Pucciniomycotina</taxon>
        <taxon>Pucciniomycetes</taxon>
        <taxon>Pucciniales</taxon>
        <taxon>Sphaerophragmiaceae</taxon>
        <taxon>Austropuccinia</taxon>
    </lineage>
</organism>